<dbReference type="EMBL" id="OBEJ01000002">
    <property type="protein sequence ID" value="SNZ13411.1"/>
    <property type="molecule type" value="Genomic_DNA"/>
</dbReference>
<organism evidence="4 5">
    <name type="scientific">Natronoarchaeum philippinense</name>
    <dbReference type="NCBI Taxonomy" id="558529"/>
    <lineage>
        <taxon>Archaea</taxon>
        <taxon>Methanobacteriati</taxon>
        <taxon>Methanobacteriota</taxon>
        <taxon>Stenosarchaea group</taxon>
        <taxon>Halobacteria</taxon>
        <taxon>Halobacteriales</taxon>
        <taxon>Natronoarchaeaceae</taxon>
    </lineage>
</organism>
<evidence type="ECO:0000313" key="5">
    <source>
        <dbReference type="Proteomes" id="UP000219453"/>
    </source>
</evidence>
<evidence type="ECO:0000256" key="3">
    <source>
        <dbReference type="ARBA" id="ARBA00035643"/>
    </source>
</evidence>
<dbReference type="InterPro" id="IPR009430">
    <property type="entry name" value="GvpL/GvpF"/>
</dbReference>
<dbReference type="PANTHER" id="PTHR36852:SF1">
    <property type="entry name" value="PROTEIN GVPL 2"/>
    <property type="match status" value="1"/>
</dbReference>
<accession>A0A285P0K7</accession>
<comment type="similarity">
    <text evidence="3">Belongs to the gas vesicle GvpF/GvpL family.</text>
</comment>
<evidence type="ECO:0000256" key="1">
    <source>
        <dbReference type="ARBA" id="ARBA00022987"/>
    </source>
</evidence>
<keyword evidence="1" id="KW-0304">Gas vesicle</keyword>
<comment type="subcellular location">
    <subcellularLocation>
        <location evidence="2">Gas vesicle</location>
    </subcellularLocation>
</comment>
<evidence type="ECO:0000256" key="2">
    <source>
        <dbReference type="ARBA" id="ARBA00035108"/>
    </source>
</evidence>
<dbReference type="AlphaFoldDB" id="A0A285P0K7"/>
<dbReference type="PANTHER" id="PTHR36852">
    <property type="entry name" value="PROTEIN GVPL 2"/>
    <property type="match status" value="1"/>
</dbReference>
<evidence type="ECO:0000313" key="4">
    <source>
        <dbReference type="EMBL" id="SNZ13411.1"/>
    </source>
</evidence>
<keyword evidence="5" id="KW-1185">Reference proteome</keyword>
<dbReference type="Pfam" id="PF06386">
    <property type="entry name" value="GvpL_GvpF"/>
    <property type="match status" value="1"/>
</dbReference>
<dbReference type="Proteomes" id="UP000219453">
    <property type="component" value="Unassembled WGS sequence"/>
</dbReference>
<dbReference type="GO" id="GO:0031412">
    <property type="term" value="P:gas vesicle organization"/>
    <property type="evidence" value="ECO:0007669"/>
    <property type="project" value="InterPro"/>
</dbReference>
<name>A0A285P0K7_NATPI</name>
<gene>
    <name evidence="4" type="ORF">SAMN06269185_2163</name>
</gene>
<proteinExistence type="inferred from homology"/>
<protein>
    <submittedName>
        <fullName evidence="4">Gas vesicle synthesis protein GvpL/GvpF</fullName>
    </submittedName>
</protein>
<sequence>MRSAAAGIDPAADSGEFMTGDHLYVYGIVPAADFELDVEGVGGAERAYTVTAGGLSAVVSDADTTDPDRTTESMTAHDRVLSAVLDERTVVPMSFGMAFNDERTLRNVLSGGRRAFQTALDEVEGTVELGVKVVANGSTIDRASARSDTRDRLEPTAVDVVENDLFSDRLLVNDAYLVERADRDAFDEAVGELERDLDDAVVQYTGPFAPYNFVDIRIGAQQ</sequence>
<reference evidence="4 5" key="1">
    <citation type="submission" date="2017-09" db="EMBL/GenBank/DDBJ databases">
        <authorList>
            <person name="Ehlers B."/>
            <person name="Leendertz F.H."/>
        </authorList>
    </citation>
    <scope>NUCLEOTIDE SEQUENCE [LARGE SCALE GENOMIC DNA]</scope>
    <source>
        <strain evidence="4 5">DSM 27208</strain>
    </source>
</reference>
<dbReference type="GO" id="GO:0031411">
    <property type="term" value="C:gas vesicle"/>
    <property type="evidence" value="ECO:0007669"/>
    <property type="project" value="UniProtKB-SubCell"/>
</dbReference>